<comment type="caution">
    <text evidence="1">The sequence shown here is derived from an EMBL/GenBank/DDBJ whole genome shotgun (WGS) entry which is preliminary data.</text>
</comment>
<protein>
    <submittedName>
        <fullName evidence="1">Acetyl-CoA acetyltransferase</fullName>
    </submittedName>
</protein>
<dbReference type="EMBL" id="JBJURJ010000001">
    <property type="protein sequence ID" value="MFM9326794.1"/>
    <property type="molecule type" value="Genomic_DNA"/>
</dbReference>
<proteinExistence type="predicted"/>
<reference evidence="1" key="1">
    <citation type="submission" date="2024-12" db="EMBL/GenBank/DDBJ databases">
        <authorList>
            <person name="Wu N."/>
        </authorList>
    </citation>
    <scope>NUCLEOTIDE SEQUENCE</scope>
    <source>
        <strain evidence="1">P15</strain>
    </source>
</reference>
<keyword evidence="2" id="KW-1185">Reference proteome</keyword>
<evidence type="ECO:0000313" key="2">
    <source>
        <dbReference type="Proteomes" id="UP001631969"/>
    </source>
</evidence>
<name>A0ACC7NQ83_9BACL</name>
<organism evidence="1 2">
    <name type="scientific">Paenibacillus mesotrionivorans</name>
    <dbReference type="NCBI Taxonomy" id="3160968"/>
    <lineage>
        <taxon>Bacteria</taxon>
        <taxon>Bacillati</taxon>
        <taxon>Bacillota</taxon>
        <taxon>Bacilli</taxon>
        <taxon>Bacillales</taxon>
        <taxon>Paenibacillaceae</taxon>
        <taxon>Paenibacillus</taxon>
    </lineage>
</organism>
<dbReference type="Proteomes" id="UP001631969">
    <property type="component" value="Unassembled WGS sequence"/>
</dbReference>
<gene>
    <name evidence="1" type="ORF">ACI1P1_00645</name>
</gene>
<evidence type="ECO:0000313" key="1">
    <source>
        <dbReference type="EMBL" id="MFM9326794.1"/>
    </source>
</evidence>
<accession>A0ACC7NQ83</accession>
<sequence>MSNNVYTPGQVVYQADNQHVEAAKGVREKLHGICKQRLMNRHVMVKTIDGHEYEGIIVFIDDGNVYLSLAQDEELNKRFFPYGGFYGPGPVNPGGAILPLVLYNLLAITLLT</sequence>